<evidence type="ECO:0000256" key="1">
    <source>
        <dbReference type="SAM" id="MobiDB-lite"/>
    </source>
</evidence>
<organism evidence="2">
    <name type="scientific">uncultured Craurococcus sp</name>
    <dbReference type="NCBI Taxonomy" id="1135998"/>
    <lineage>
        <taxon>Bacteria</taxon>
        <taxon>Pseudomonadati</taxon>
        <taxon>Pseudomonadota</taxon>
        <taxon>Alphaproteobacteria</taxon>
        <taxon>Acetobacterales</taxon>
        <taxon>Acetobacteraceae</taxon>
        <taxon>Craurococcus</taxon>
        <taxon>environmental samples</taxon>
    </lineage>
</organism>
<reference evidence="2" key="1">
    <citation type="submission" date="2020-02" db="EMBL/GenBank/DDBJ databases">
        <authorList>
            <person name="Meier V. D."/>
        </authorList>
    </citation>
    <scope>NUCLEOTIDE SEQUENCE</scope>
    <source>
        <strain evidence="2">AVDCRST_MAG27</strain>
    </source>
</reference>
<feature type="compositionally biased region" description="Basic and acidic residues" evidence="1">
    <location>
        <begin position="97"/>
        <end position="107"/>
    </location>
</feature>
<feature type="compositionally biased region" description="Basic and acidic residues" evidence="1">
    <location>
        <begin position="48"/>
        <end position="59"/>
    </location>
</feature>
<sequence length="107" mass="11437">VPSQQPRLQDRAASAACPASRLRHRPGARCADRGGQGPGAGPGGYRADPPRPRRAGARDPHRRPCAAGGCAAIPPRPSPGPGTARPGPRRPRRGRDRPRDRRPDRRL</sequence>
<feature type="non-terminal residue" evidence="2">
    <location>
        <position position="107"/>
    </location>
</feature>
<evidence type="ECO:0000313" key="2">
    <source>
        <dbReference type="EMBL" id="CAA9281428.1"/>
    </source>
</evidence>
<gene>
    <name evidence="2" type="ORF">AVDCRST_MAG27-3842</name>
</gene>
<feature type="non-terminal residue" evidence="2">
    <location>
        <position position="1"/>
    </location>
</feature>
<proteinExistence type="predicted"/>
<protein>
    <submittedName>
        <fullName evidence="2">Uncharacterized protein</fullName>
    </submittedName>
</protein>
<name>A0A6J4JL81_9PROT</name>
<dbReference type="AlphaFoldDB" id="A0A6J4JL81"/>
<feature type="compositionally biased region" description="Gly residues" evidence="1">
    <location>
        <begin position="34"/>
        <end position="44"/>
    </location>
</feature>
<accession>A0A6J4JL81</accession>
<feature type="compositionally biased region" description="Basic residues" evidence="1">
    <location>
        <begin position="87"/>
        <end position="96"/>
    </location>
</feature>
<dbReference type="EMBL" id="CADCTD010000168">
    <property type="protein sequence ID" value="CAA9281428.1"/>
    <property type="molecule type" value="Genomic_DNA"/>
</dbReference>
<feature type="region of interest" description="Disordered" evidence="1">
    <location>
        <begin position="1"/>
        <end position="107"/>
    </location>
</feature>